<feature type="signal peptide" evidence="1">
    <location>
        <begin position="1"/>
        <end position="21"/>
    </location>
</feature>
<evidence type="ECO:0000313" key="2">
    <source>
        <dbReference type="EMBL" id="STX29936.1"/>
    </source>
</evidence>
<keyword evidence="3" id="KW-1185">Reference proteome</keyword>
<evidence type="ECO:0000313" key="3">
    <source>
        <dbReference type="Proteomes" id="UP000254968"/>
    </source>
</evidence>
<dbReference type="EMBL" id="UGNV01000001">
    <property type="protein sequence ID" value="STX29936.1"/>
    <property type="molecule type" value="Genomic_DNA"/>
</dbReference>
<organism evidence="2 3">
    <name type="scientific">Legionella beliardensis</name>
    <dbReference type="NCBI Taxonomy" id="91822"/>
    <lineage>
        <taxon>Bacteria</taxon>
        <taxon>Pseudomonadati</taxon>
        <taxon>Pseudomonadota</taxon>
        <taxon>Gammaproteobacteria</taxon>
        <taxon>Legionellales</taxon>
        <taxon>Legionellaceae</taxon>
        <taxon>Legionella</taxon>
    </lineage>
</organism>
<gene>
    <name evidence="2" type="ORF">NCTC13315_02496</name>
</gene>
<accession>A0A378I5E4</accession>
<dbReference type="OrthoDB" id="5643761at2"/>
<evidence type="ECO:0008006" key="4">
    <source>
        <dbReference type="Google" id="ProtNLM"/>
    </source>
</evidence>
<dbReference type="Proteomes" id="UP000254968">
    <property type="component" value="Unassembled WGS sequence"/>
</dbReference>
<proteinExistence type="predicted"/>
<evidence type="ECO:0000256" key="1">
    <source>
        <dbReference type="SAM" id="SignalP"/>
    </source>
</evidence>
<dbReference type="AlphaFoldDB" id="A0A378I5E4"/>
<keyword evidence="1" id="KW-0732">Signal</keyword>
<name>A0A378I5E4_9GAMM</name>
<sequence length="180" mass="19471">MLNKTISTVVLGSCLITSSFAASFWNKYSPIQNHHNPSVTAQKNNIKQKYTDFSGTWSGSCSADDEITTLVISNDDKSIELDGQSYGIGQMISESSSDKSFSSNTQLLLTWNAAGTVLKGQSVFAATSWVDGPKLDLMAGIFETTFKMNGNELVLNINLVNTDGTPIPGNENKCTFHKVS</sequence>
<reference evidence="2 3" key="1">
    <citation type="submission" date="2018-06" db="EMBL/GenBank/DDBJ databases">
        <authorList>
            <consortium name="Pathogen Informatics"/>
            <person name="Doyle S."/>
        </authorList>
    </citation>
    <scope>NUCLEOTIDE SEQUENCE [LARGE SCALE GENOMIC DNA]</scope>
    <source>
        <strain evidence="2 3">NCTC13315</strain>
    </source>
</reference>
<protein>
    <recommendedName>
        <fullName evidence="4">Lipocalin-like domain-containing protein</fullName>
    </recommendedName>
</protein>
<dbReference type="RefSeq" id="WP_115303613.1">
    <property type="nucleotide sequence ID" value="NZ_CAAAHO010000005.1"/>
</dbReference>
<feature type="chain" id="PRO_5016680799" description="Lipocalin-like domain-containing protein" evidence="1">
    <location>
        <begin position="22"/>
        <end position="180"/>
    </location>
</feature>